<feature type="transmembrane region" description="Helical" evidence="1">
    <location>
        <begin position="61"/>
        <end position="89"/>
    </location>
</feature>
<dbReference type="eggNOG" id="arCOG08211">
    <property type="taxonomic scope" value="Archaea"/>
</dbReference>
<name>A7I5Z9_METB6</name>
<dbReference type="OrthoDB" id="163788at2157"/>
<organism evidence="2 3">
    <name type="scientific">Methanoregula boonei (strain DSM 21154 / JCM 14090 / 6A8)</name>
    <dbReference type="NCBI Taxonomy" id="456442"/>
    <lineage>
        <taxon>Archaea</taxon>
        <taxon>Methanobacteriati</taxon>
        <taxon>Methanobacteriota</taxon>
        <taxon>Stenosarchaea group</taxon>
        <taxon>Methanomicrobia</taxon>
        <taxon>Methanomicrobiales</taxon>
        <taxon>Methanoregulaceae</taxon>
        <taxon>Methanoregula</taxon>
    </lineage>
</organism>
<keyword evidence="1" id="KW-0812">Transmembrane</keyword>
<evidence type="ECO:0000313" key="2">
    <source>
        <dbReference type="EMBL" id="ABS55160.1"/>
    </source>
</evidence>
<feature type="transmembrane region" description="Helical" evidence="1">
    <location>
        <begin position="25"/>
        <end position="49"/>
    </location>
</feature>
<keyword evidence="3" id="KW-1185">Reference proteome</keyword>
<feature type="transmembrane region" description="Helical" evidence="1">
    <location>
        <begin position="137"/>
        <end position="162"/>
    </location>
</feature>
<dbReference type="HOGENOM" id="CLU_074083_0_0_2"/>
<sequence length="284" mass="29974">MIDRIIRSFELVKASWRILMEDKKLLAFPILSGLVTLLVIATFVIPLILSNSAYSLSTNSVAGIVLLFLFYVVSYFVVIFFNVGLISCVQAKLNGKDMSVGEGLSAAGRHLGAILAWAIVAATVGLILRMIEDRAGFLGQIAAAVVGGVWSLVTLFVVPVLAFEDKGVFAAMKESLELFKKTWGESVVGTISITLVFAAVGFVGVLLFLATLFIGNPTLIIAALVLLLVLIVVLAILASAMQGIFTVALYTYAKTGSAPGVFPPGSVEGAFAPSAQQQFGPGNI</sequence>
<feature type="transmembrane region" description="Helical" evidence="1">
    <location>
        <begin position="183"/>
        <end position="214"/>
    </location>
</feature>
<dbReference type="KEGG" id="mbn:Mboo_0642"/>
<feature type="transmembrane region" description="Helical" evidence="1">
    <location>
        <begin position="110"/>
        <end position="131"/>
    </location>
</feature>
<dbReference type="AlphaFoldDB" id="A7I5Z9"/>
<keyword evidence="1" id="KW-0472">Membrane</keyword>
<dbReference type="InterPro" id="IPR046157">
    <property type="entry name" value="DUF6159"/>
</dbReference>
<evidence type="ECO:0000313" key="3">
    <source>
        <dbReference type="Proteomes" id="UP000002408"/>
    </source>
</evidence>
<gene>
    <name evidence="2" type="ordered locus">Mboo_0642</name>
</gene>
<accession>A7I5Z9</accession>
<evidence type="ECO:0000256" key="1">
    <source>
        <dbReference type="SAM" id="Phobius"/>
    </source>
</evidence>
<dbReference type="GeneID" id="5411464"/>
<feature type="transmembrane region" description="Helical" evidence="1">
    <location>
        <begin position="220"/>
        <end position="250"/>
    </location>
</feature>
<dbReference type="RefSeq" id="WP_012106181.1">
    <property type="nucleotide sequence ID" value="NC_009712.1"/>
</dbReference>
<reference evidence="3" key="1">
    <citation type="journal article" date="2015" name="Microbiology">
        <title>Genome of Methanoregula boonei 6A8 reveals adaptations to oligotrophic peatland environments.</title>
        <authorList>
            <person name="Braeuer S."/>
            <person name="Cadillo-Quiroz H."/>
            <person name="Kyrpides N."/>
            <person name="Woyke T."/>
            <person name="Goodwin L."/>
            <person name="Detter C."/>
            <person name="Podell S."/>
            <person name="Yavitt J.B."/>
            <person name="Zinder S.H."/>
        </authorList>
    </citation>
    <scope>NUCLEOTIDE SEQUENCE [LARGE SCALE GENOMIC DNA]</scope>
    <source>
        <strain evidence="3">DSM 21154 / JCM 14090 / 6A8</strain>
    </source>
</reference>
<protein>
    <recommendedName>
        <fullName evidence="4">Glycerophosphoryl diester phosphodiesterase membrane domain-containing protein</fullName>
    </recommendedName>
</protein>
<proteinExistence type="predicted"/>
<dbReference type="EMBL" id="CP000780">
    <property type="protein sequence ID" value="ABS55160.1"/>
    <property type="molecule type" value="Genomic_DNA"/>
</dbReference>
<keyword evidence="1" id="KW-1133">Transmembrane helix</keyword>
<dbReference type="Pfam" id="PF19656">
    <property type="entry name" value="DUF6159"/>
    <property type="match status" value="1"/>
</dbReference>
<dbReference type="Proteomes" id="UP000002408">
    <property type="component" value="Chromosome"/>
</dbReference>
<evidence type="ECO:0008006" key="4">
    <source>
        <dbReference type="Google" id="ProtNLM"/>
    </source>
</evidence>